<dbReference type="SUPFAM" id="SSF54506">
    <property type="entry name" value="Diaminopimelate epimerase-like"/>
    <property type="match status" value="1"/>
</dbReference>
<dbReference type="RefSeq" id="WP_343887426.1">
    <property type="nucleotide sequence ID" value="NZ_BAAAEH010000002.1"/>
</dbReference>
<keyword evidence="3" id="KW-1185">Reference proteome</keyword>
<dbReference type="EMBL" id="JBDIME010000004">
    <property type="protein sequence ID" value="MEN2789406.1"/>
    <property type="molecule type" value="Genomic_DNA"/>
</dbReference>
<comment type="caution">
    <text evidence="2">The sequence shown here is derived from an EMBL/GenBank/DDBJ whole genome shotgun (WGS) entry which is preliminary data.</text>
</comment>
<dbReference type="Proteomes" id="UP001419910">
    <property type="component" value="Unassembled WGS sequence"/>
</dbReference>
<dbReference type="PIRSF" id="PIRSF016184">
    <property type="entry name" value="PhzC_PhzF"/>
    <property type="match status" value="1"/>
</dbReference>
<dbReference type="InterPro" id="IPR003719">
    <property type="entry name" value="Phenazine_PhzF-like"/>
</dbReference>
<dbReference type="NCBIfam" id="TIGR00654">
    <property type="entry name" value="PhzF_family"/>
    <property type="match status" value="1"/>
</dbReference>
<proteinExistence type="inferred from homology"/>
<organism evidence="2 3">
    <name type="scientific">Sphingomonas oligophenolica</name>
    <dbReference type="NCBI Taxonomy" id="301154"/>
    <lineage>
        <taxon>Bacteria</taxon>
        <taxon>Pseudomonadati</taxon>
        <taxon>Pseudomonadota</taxon>
        <taxon>Alphaproteobacteria</taxon>
        <taxon>Sphingomonadales</taxon>
        <taxon>Sphingomonadaceae</taxon>
        <taxon>Sphingomonas</taxon>
    </lineage>
</organism>
<dbReference type="Pfam" id="PF02567">
    <property type="entry name" value="PhzC-PhzF"/>
    <property type="match status" value="1"/>
</dbReference>
<accession>A0ABU9Y0R3</accession>
<gene>
    <name evidence="2" type="ORF">ABC974_07210</name>
</gene>
<dbReference type="PANTHER" id="PTHR13774">
    <property type="entry name" value="PHENAZINE BIOSYNTHESIS PROTEIN"/>
    <property type="match status" value="1"/>
</dbReference>
<name>A0ABU9Y0R3_9SPHN</name>
<evidence type="ECO:0000313" key="3">
    <source>
        <dbReference type="Proteomes" id="UP001419910"/>
    </source>
</evidence>
<reference evidence="2 3" key="1">
    <citation type="submission" date="2024-05" db="EMBL/GenBank/DDBJ databases">
        <authorList>
            <person name="Liu Q."/>
            <person name="Xin Y.-H."/>
        </authorList>
    </citation>
    <scope>NUCLEOTIDE SEQUENCE [LARGE SCALE GENOMIC DNA]</scope>
    <source>
        <strain evidence="2 3">CGMCC 1.10181</strain>
    </source>
</reference>
<protein>
    <submittedName>
        <fullName evidence="2">PhzF family phenazine biosynthesis protein</fullName>
    </submittedName>
</protein>
<dbReference type="PANTHER" id="PTHR13774:SF32">
    <property type="entry name" value="ANTISENSE-ENHANCING SEQUENCE 1"/>
    <property type="match status" value="1"/>
</dbReference>
<evidence type="ECO:0000256" key="1">
    <source>
        <dbReference type="ARBA" id="ARBA00008270"/>
    </source>
</evidence>
<sequence>MNRPFKLVDVFGTDAFTGNPLAVIAGAEGLTTEEMQRITRWLNLSETTFLLPPTQAGADYRVRIFTLAHELPFAGHPTLGTCHAWLEAGGKPKRAGVVVQECGAGLIEVRQKEKGLAFAAPPLIRDGEPTEAEIAELVAVLRIDRDAIVAAEWVDNGPGWIAVLLGSAEAVLAVEPVRHHAARIDIGLVGPHAPGSDTAFELRAIFSGPDGGMIEDPVTGSLNASVGQWLFASGRARGHYVAAQGTKLGRTGRVDVSQDESGQVWVGGRTLTLFSGQGD</sequence>
<evidence type="ECO:0000313" key="2">
    <source>
        <dbReference type="EMBL" id="MEN2789406.1"/>
    </source>
</evidence>
<comment type="similarity">
    <text evidence="1">Belongs to the PhzF family.</text>
</comment>
<dbReference type="Gene3D" id="3.10.310.10">
    <property type="entry name" value="Diaminopimelate Epimerase, Chain A, domain 1"/>
    <property type="match status" value="2"/>
</dbReference>